<comment type="similarity">
    <text evidence="1">Belongs to the asp23 family.</text>
</comment>
<dbReference type="Proteomes" id="UP000297643">
    <property type="component" value="Unassembled WGS sequence"/>
</dbReference>
<dbReference type="PANTHER" id="PTHR34297">
    <property type="entry name" value="HYPOTHETICAL CYTOSOLIC PROTEIN-RELATED"/>
    <property type="match status" value="1"/>
</dbReference>
<reference evidence="3 4" key="1">
    <citation type="submission" date="2019-03" db="EMBL/GenBank/DDBJ databases">
        <title>Genomics of glacier-inhabiting Cryobacterium strains.</title>
        <authorList>
            <person name="Liu Q."/>
            <person name="Xin Y.-H."/>
        </authorList>
    </citation>
    <scope>NUCLEOTIDE SEQUENCE [LARGE SCALE GENOMIC DNA]</scope>
    <source>
        <strain evidence="3 4">RHLT2-21</strain>
    </source>
</reference>
<evidence type="ECO:0000313" key="3">
    <source>
        <dbReference type="EMBL" id="TFC08090.1"/>
    </source>
</evidence>
<feature type="region of interest" description="Disordered" evidence="2">
    <location>
        <begin position="1"/>
        <end position="22"/>
    </location>
</feature>
<evidence type="ECO:0000256" key="2">
    <source>
        <dbReference type="SAM" id="MobiDB-lite"/>
    </source>
</evidence>
<keyword evidence="4" id="KW-1185">Reference proteome</keyword>
<dbReference type="Pfam" id="PF03780">
    <property type="entry name" value="Asp23"/>
    <property type="match status" value="1"/>
</dbReference>
<dbReference type="InterPro" id="IPR005531">
    <property type="entry name" value="Asp23"/>
</dbReference>
<gene>
    <name evidence="3" type="ORF">E3O32_00300</name>
</gene>
<dbReference type="EMBL" id="SOFM01000002">
    <property type="protein sequence ID" value="TFC08090.1"/>
    <property type="molecule type" value="Genomic_DNA"/>
</dbReference>
<dbReference type="PANTHER" id="PTHR34297:SF3">
    <property type="entry name" value="ALKALINE SHOCK PROTEIN 23"/>
    <property type="match status" value="1"/>
</dbReference>
<comment type="caution">
    <text evidence="3">The sequence shown here is derived from an EMBL/GenBank/DDBJ whole genome shotgun (WGS) entry which is preliminary data.</text>
</comment>
<sequence>MNLSSTTSPPAGASAAEPASATRPGRTIIDDSVVVKVIDVAARDVAGVHALGTGGQRALGAIREAIAGEESVGVSVRIEDDRVGVDISLVAAYPVPLPQVAADVRSAVIAAVEGLVGFQVTEVNVTFADLHLPDADDEDVPEHSERSVDRS</sequence>
<name>A0A4R8WHQ9_9MICO</name>
<dbReference type="AlphaFoldDB" id="A0A4R8WHQ9"/>
<proteinExistence type="inferred from homology"/>
<evidence type="ECO:0000256" key="1">
    <source>
        <dbReference type="ARBA" id="ARBA00005721"/>
    </source>
</evidence>
<protein>
    <submittedName>
        <fullName evidence="3">Asp23/Gls24 family envelope stress response protein</fullName>
    </submittedName>
</protein>
<evidence type="ECO:0000313" key="4">
    <source>
        <dbReference type="Proteomes" id="UP000297643"/>
    </source>
</evidence>
<accession>A0A4R8WHQ9</accession>
<organism evidence="3 4">
    <name type="scientific">Cryobacterium mannosilyticum</name>
    <dbReference type="NCBI Taxonomy" id="1259190"/>
    <lineage>
        <taxon>Bacteria</taxon>
        <taxon>Bacillati</taxon>
        <taxon>Actinomycetota</taxon>
        <taxon>Actinomycetes</taxon>
        <taxon>Micrococcales</taxon>
        <taxon>Microbacteriaceae</taxon>
        <taxon>Cryobacterium</taxon>
    </lineage>
</organism>
<dbReference type="RefSeq" id="WP_134505856.1">
    <property type="nucleotide sequence ID" value="NZ_SOFM01000002.1"/>
</dbReference>